<protein>
    <submittedName>
        <fullName evidence="1">Uncharacterized protein</fullName>
    </submittedName>
</protein>
<proteinExistence type="predicted"/>
<dbReference type="Proteomes" id="UP000015241">
    <property type="component" value="Unassembled WGS sequence"/>
</dbReference>
<accession>S8FUP1</accession>
<dbReference type="eggNOG" id="ENOG502SPSJ">
    <property type="taxonomic scope" value="Eukaryota"/>
</dbReference>
<dbReference type="EMBL" id="KE504125">
    <property type="protein sequence ID" value="EPT04896.1"/>
    <property type="molecule type" value="Genomic_DNA"/>
</dbReference>
<sequence>MIPQKTYRPNTQSDRRRYVDEVQLEPPIMFYMQNPSRSGMSLQDALHGRFMNLCDRDEHMFEQRGPSVSIRLMWPGYAPWSKQIPTRDFRTPPQPITRAKLAKNVAKTVQRFIQDMEQRPMEDDADIRWRVGPGHIQLQDLALVGLQHVSMGSWQAYLILRR</sequence>
<dbReference type="HOGENOM" id="CLU_094687_0_0_1"/>
<reference evidence="1 2" key="1">
    <citation type="journal article" date="2012" name="Science">
        <title>The Paleozoic origin of enzymatic lignin decomposition reconstructed from 31 fungal genomes.</title>
        <authorList>
            <person name="Floudas D."/>
            <person name="Binder M."/>
            <person name="Riley R."/>
            <person name="Barry K."/>
            <person name="Blanchette R.A."/>
            <person name="Henrissat B."/>
            <person name="Martinez A.T."/>
            <person name="Otillar R."/>
            <person name="Spatafora J.W."/>
            <person name="Yadav J.S."/>
            <person name="Aerts A."/>
            <person name="Benoit I."/>
            <person name="Boyd A."/>
            <person name="Carlson A."/>
            <person name="Copeland A."/>
            <person name="Coutinho P.M."/>
            <person name="de Vries R.P."/>
            <person name="Ferreira P."/>
            <person name="Findley K."/>
            <person name="Foster B."/>
            <person name="Gaskell J."/>
            <person name="Glotzer D."/>
            <person name="Gorecki P."/>
            <person name="Heitman J."/>
            <person name="Hesse C."/>
            <person name="Hori C."/>
            <person name="Igarashi K."/>
            <person name="Jurgens J.A."/>
            <person name="Kallen N."/>
            <person name="Kersten P."/>
            <person name="Kohler A."/>
            <person name="Kuees U."/>
            <person name="Kumar T.K.A."/>
            <person name="Kuo A."/>
            <person name="LaButti K."/>
            <person name="Larrondo L.F."/>
            <person name="Lindquist E."/>
            <person name="Ling A."/>
            <person name="Lombard V."/>
            <person name="Lucas S."/>
            <person name="Lundell T."/>
            <person name="Martin R."/>
            <person name="McLaughlin D.J."/>
            <person name="Morgenstern I."/>
            <person name="Morin E."/>
            <person name="Murat C."/>
            <person name="Nagy L.G."/>
            <person name="Nolan M."/>
            <person name="Ohm R.A."/>
            <person name="Patyshakuliyeva A."/>
            <person name="Rokas A."/>
            <person name="Ruiz-Duenas F.J."/>
            <person name="Sabat G."/>
            <person name="Salamov A."/>
            <person name="Samejima M."/>
            <person name="Schmutz J."/>
            <person name="Slot J.C."/>
            <person name="St John F."/>
            <person name="Stenlid J."/>
            <person name="Sun H."/>
            <person name="Sun S."/>
            <person name="Syed K."/>
            <person name="Tsang A."/>
            <person name="Wiebenga A."/>
            <person name="Young D."/>
            <person name="Pisabarro A."/>
            <person name="Eastwood D.C."/>
            <person name="Martin F."/>
            <person name="Cullen D."/>
            <person name="Grigoriev I.V."/>
            <person name="Hibbett D.S."/>
        </authorList>
    </citation>
    <scope>NUCLEOTIDE SEQUENCE</scope>
    <source>
        <strain evidence="2">FP-58527</strain>
    </source>
</reference>
<dbReference type="STRING" id="743788.S8FUP1"/>
<dbReference type="InParanoid" id="S8FUP1"/>
<evidence type="ECO:0000313" key="2">
    <source>
        <dbReference type="Proteomes" id="UP000015241"/>
    </source>
</evidence>
<evidence type="ECO:0000313" key="1">
    <source>
        <dbReference type="EMBL" id="EPT04896.1"/>
    </source>
</evidence>
<dbReference type="AlphaFoldDB" id="S8FUP1"/>
<gene>
    <name evidence="1" type="ORF">FOMPIDRAFT_1034573</name>
</gene>
<dbReference type="OrthoDB" id="3269405at2759"/>
<organism evidence="1 2">
    <name type="scientific">Fomitopsis schrenkii</name>
    <name type="common">Brown rot fungus</name>
    <dbReference type="NCBI Taxonomy" id="2126942"/>
    <lineage>
        <taxon>Eukaryota</taxon>
        <taxon>Fungi</taxon>
        <taxon>Dikarya</taxon>
        <taxon>Basidiomycota</taxon>
        <taxon>Agaricomycotina</taxon>
        <taxon>Agaricomycetes</taxon>
        <taxon>Polyporales</taxon>
        <taxon>Fomitopsis</taxon>
    </lineage>
</organism>
<keyword evidence="2" id="KW-1185">Reference proteome</keyword>
<name>S8FUP1_FOMSC</name>